<evidence type="ECO:0000313" key="3">
    <source>
        <dbReference type="Proteomes" id="UP000196138"/>
    </source>
</evidence>
<dbReference type="SUPFAM" id="SSF51735">
    <property type="entry name" value="NAD(P)-binding Rossmann-fold domains"/>
    <property type="match status" value="1"/>
</dbReference>
<protein>
    <recommendedName>
        <fullName evidence="1">Enoyl reductase (ER) domain-containing protein</fullName>
    </recommendedName>
</protein>
<proteinExistence type="predicted"/>
<dbReference type="CDD" id="cd08241">
    <property type="entry name" value="QOR1"/>
    <property type="match status" value="1"/>
</dbReference>
<dbReference type="Gene3D" id="3.90.180.10">
    <property type="entry name" value="Medium-chain alcohol dehydrogenases, catalytic domain"/>
    <property type="match status" value="1"/>
</dbReference>
<name>A0A1Y0ELM1_9BURK</name>
<dbReference type="InterPro" id="IPR013149">
    <property type="entry name" value="ADH-like_C"/>
</dbReference>
<dbReference type="Pfam" id="PF00107">
    <property type="entry name" value="ADH_zinc_N"/>
    <property type="match status" value="1"/>
</dbReference>
<feature type="domain" description="Enoyl reductase (ER)" evidence="1">
    <location>
        <begin position="36"/>
        <end position="347"/>
    </location>
</feature>
<evidence type="ECO:0000259" key="1">
    <source>
        <dbReference type="SMART" id="SM00829"/>
    </source>
</evidence>
<evidence type="ECO:0000313" key="2">
    <source>
        <dbReference type="EMBL" id="ARU04507.1"/>
    </source>
</evidence>
<accession>A0A1Y0ELM1</accession>
<dbReference type="SMART" id="SM00829">
    <property type="entry name" value="PKS_ER"/>
    <property type="match status" value="1"/>
</dbReference>
<dbReference type="KEGG" id="cser:CCO03_07295"/>
<dbReference type="InterPro" id="IPR020843">
    <property type="entry name" value="ER"/>
</dbReference>
<dbReference type="InterPro" id="IPR051397">
    <property type="entry name" value="Zn-ADH-like_protein"/>
</dbReference>
<dbReference type="Proteomes" id="UP000196138">
    <property type="component" value="Chromosome"/>
</dbReference>
<dbReference type="InterPro" id="IPR036291">
    <property type="entry name" value="NAD(P)-bd_dom_sf"/>
</dbReference>
<dbReference type="SUPFAM" id="SSF50129">
    <property type="entry name" value="GroES-like"/>
    <property type="match status" value="1"/>
</dbReference>
<dbReference type="Gene3D" id="3.40.50.720">
    <property type="entry name" value="NAD(P)-binding Rossmann-like Domain"/>
    <property type="match status" value="1"/>
</dbReference>
<dbReference type="AlphaFoldDB" id="A0A1Y0ELM1"/>
<dbReference type="EMBL" id="CP021455">
    <property type="protein sequence ID" value="ARU04507.1"/>
    <property type="molecule type" value="Genomic_DNA"/>
</dbReference>
<sequence length="350" mass="37013">MRRYPCPCWQTHHRRFIHPLTALPPPMKALRIHEFATPPRVTLDDVPPPQPAPGQVLIDVHASAISFVDLLRAEGKYQVLDTIPWIGGSECAGTVAAVGEGVTSHQVGDKVACLVRSCWAGQAVVDQDLAYRLSPDADLVAASALPAAYCTALYALRERGQLKAGETVLVLGAAGSVGYAAVEIAHLLGARVIAGARTADRRQAALEAGADEVVDTSTDAWKDEVKALAGKRGVDVIVDPVGGAATDTAFRTLGWGGRLLMVGFASGDIGKLGTNLSIVKGASLVGVDMRQCRERQPALAAQLMAEVMQWFGEGKLKPRIARQLPMADIQQAVADVQHNALAGRVVITMG</sequence>
<organism evidence="2 3">
    <name type="scientific">Comamonas serinivorans</name>
    <dbReference type="NCBI Taxonomy" id="1082851"/>
    <lineage>
        <taxon>Bacteria</taxon>
        <taxon>Pseudomonadati</taxon>
        <taxon>Pseudomonadota</taxon>
        <taxon>Betaproteobacteria</taxon>
        <taxon>Burkholderiales</taxon>
        <taxon>Comamonadaceae</taxon>
        <taxon>Comamonas</taxon>
    </lineage>
</organism>
<dbReference type="PANTHER" id="PTHR43677:SF4">
    <property type="entry name" value="QUINONE OXIDOREDUCTASE-LIKE PROTEIN 2"/>
    <property type="match status" value="1"/>
</dbReference>
<dbReference type="PANTHER" id="PTHR43677">
    <property type="entry name" value="SHORT-CHAIN DEHYDROGENASE/REDUCTASE"/>
    <property type="match status" value="1"/>
</dbReference>
<gene>
    <name evidence="2" type="ORF">CCO03_07295</name>
</gene>
<dbReference type="GO" id="GO:0016491">
    <property type="term" value="F:oxidoreductase activity"/>
    <property type="evidence" value="ECO:0007669"/>
    <property type="project" value="InterPro"/>
</dbReference>
<dbReference type="InterPro" id="IPR013154">
    <property type="entry name" value="ADH-like_N"/>
</dbReference>
<dbReference type="Pfam" id="PF08240">
    <property type="entry name" value="ADH_N"/>
    <property type="match status" value="1"/>
</dbReference>
<dbReference type="InterPro" id="IPR011032">
    <property type="entry name" value="GroES-like_sf"/>
</dbReference>
<keyword evidence="3" id="KW-1185">Reference proteome</keyword>
<reference evidence="2 3" key="1">
    <citation type="submission" date="2017-05" db="EMBL/GenBank/DDBJ databases">
        <authorList>
            <person name="Song R."/>
            <person name="Chenine A.L."/>
            <person name="Ruprecht R.M."/>
        </authorList>
    </citation>
    <scope>NUCLEOTIDE SEQUENCE [LARGE SCALE GENOMIC DNA]</scope>
    <source>
        <strain evidence="2 3">DSM 26136</strain>
    </source>
</reference>
<dbReference type="OrthoDB" id="4190732at2"/>